<reference evidence="1 4" key="2">
    <citation type="submission" date="2021-01" db="EMBL/GenBank/DDBJ databases">
        <title>Whole genome shotgun sequence of Cellulomonas oligotrophica NBRC 109435.</title>
        <authorList>
            <person name="Komaki H."/>
            <person name="Tamura T."/>
        </authorList>
    </citation>
    <scope>NUCLEOTIDE SEQUENCE [LARGE SCALE GENOMIC DNA]</scope>
    <source>
        <strain evidence="1 4">NBRC 109435</strain>
    </source>
</reference>
<protein>
    <submittedName>
        <fullName evidence="2">FMN phosphatase YigB (HAD superfamily)</fullName>
    </submittedName>
    <submittedName>
        <fullName evidence="1">Haloacid dehalogenase</fullName>
    </submittedName>
</protein>
<evidence type="ECO:0000313" key="4">
    <source>
        <dbReference type="Proteomes" id="UP000618382"/>
    </source>
</evidence>
<evidence type="ECO:0000313" key="1">
    <source>
        <dbReference type="EMBL" id="GIG34581.1"/>
    </source>
</evidence>
<evidence type="ECO:0000313" key="3">
    <source>
        <dbReference type="Proteomes" id="UP000577956"/>
    </source>
</evidence>
<keyword evidence="4" id="KW-1185">Reference proteome</keyword>
<dbReference type="PANTHER" id="PTHR43434">
    <property type="entry name" value="PHOSPHOGLYCOLATE PHOSPHATASE"/>
    <property type="match status" value="1"/>
</dbReference>
<sequence length="551" mass="57977">MTTTPTTRPTTAPAAPGSALDVAPHALLLDFGGVVFETSKVPGGRDDVTAELVALLARAGQHIDPVRVRTSLDAALTALKHWKHASSRRLAPREMDHREVVGDFVAADLPPAARAVLVAEADHVLDLLTSRLSTHRVRPGVPRLLDLAAAHGVRVGIVSNAHSGLSHRRLMAAHGLDRHVGVQVYSDEVGMRKPDPRTLALAAQALGVPLDACWYVGDTLDRDVVAGRRAGVGATLVTRSHHTDSPPFAVDAVPDAVVDTPDGIADLLERALATDAPAAPVAAPAGPSRGALLIDHGGVISTSVPDPVALDAFVDHLRRLLDAHADGLDVARLLADGRSRYAALKRERRGAALDGAPLREVDAVTFWVDVVGAALDDRRRAVLRAEAHDLTYRFGRAKSRRALRPGVRALLEHARERGMPVVVVSNTVSGRAVRAECAAHGLTELVGASVCSDENGHRKPDRRLVAEALAVADADPAASWFLGDKPENDAVAARACGVGRRVLVRGGSTPDVELDAALARGLATDVVDDPTGLLTLLRAHTPAVARLTLPA</sequence>
<dbReference type="GO" id="GO:0008967">
    <property type="term" value="F:phosphoglycolate phosphatase activity"/>
    <property type="evidence" value="ECO:0007669"/>
    <property type="project" value="TreeGrafter"/>
</dbReference>
<evidence type="ECO:0000313" key="2">
    <source>
        <dbReference type="EMBL" id="NYD86704.1"/>
    </source>
</evidence>
<dbReference type="InterPro" id="IPR006439">
    <property type="entry name" value="HAD-SF_hydro_IA"/>
</dbReference>
<dbReference type="Proteomes" id="UP000618382">
    <property type="component" value="Unassembled WGS sequence"/>
</dbReference>
<name>A0A7Y9JZE4_9CELL</name>
<dbReference type="Proteomes" id="UP000577956">
    <property type="component" value="Unassembled WGS sequence"/>
</dbReference>
<dbReference type="PANTHER" id="PTHR43434:SF1">
    <property type="entry name" value="PHOSPHOGLYCOLATE PHOSPHATASE"/>
    <property type="match status" value="1"/>
</dbReference>
<dbReference type="InterPro" id="IPR023214">
    <property type="entry name" value="HAD_sf"/>
</dbReference>
<dbReference type="NCBIfam" id="TIGR01549">
    <property type="entry name" value="HAD-SF-IA-v1"/>
    <property type="match status" value="1"/>
</dbReference>
<dbReference type="EMBL" id="JACCBK010000001">
    <property type="protein sequence ID" value="NYD86704.1"/>
    <property type="molecule type" value="Genomic_DNA"/>
</dbReference>
<dbReference type="AlphaFoldDB" id="A0A7Y9JZE4"/>
<dbReference type="RefSeq" id="WP_140458284.1">
    <property type="nucleotide sequence ID" value="NZ_BAABFI010000001.1"/>
</dbReference>
<dbReference type="GO" id="GO:0006281">
    <property type="term" value="P:DNA repair"/>
    <property type="evidence" value="ECO:0007669"/>
    <property type="project" value="TreeGrafter"/>
</dbReference>
<reference evidence="2 3" key="1">
    <citation type="submission" date="2020-07" db="EMBL/GenBank/DDBJ databases">
        <title>Sequencing the genomes of 1000 actinobacteria strains.</title>
        <authorList>
            <person name="Klenk H.-P."/>
        </authorList>
    </citation>
    <scope>NUCLEOTIDE SEQUENCE [LARGE SCALE GENOMIC DNA]</scope>
    <source>
        <strain evidence="2 3">DSM 24482</strain>
    </source>
</reference>
<dbReference type="InterPro" id="IPR050155">
    <property type="entry name" value="HAD-like_hydrolase_sf"/>
</dbReference>
<gene>
    <name evidence="2" type="ORF">BKA21_002253</name>
    <name evidence="1" type="ORF">Col01nite_37400</name>
</gene>
<dbReference type="Gene3D" id="3.40.50.1000">
    <property type="entry name" value="HAD superfamily/HAD-like"/>
    <property type="match status" value="2"/>
</dbReference>
<dbReference type="EMBL" id="BONN01000020">
    <property type="protein sequence ID" value="GIG34581.1"/>
    <property type="molecule type" value="Genomic_DNA"/>
</dbReference>
<accession>A0A7Y9JZE4</accession>
<dbReference type="SUPFAM" id="SSF56784">
    <property type="entry name" value="HAD-like"/>
    <property type="match status" value="2"/>
</dbReference>
<dbReference type="InterPro" id="IPR036412">
    <property type="entry name" value="HAD-like_sf"/>
</dbReference>
<comment type="caution">
    <text evidence="2">The sequence shown here is derived from an EMBL/GenBank/DDBJ whole genome shotgun (WGS) entry which is preliminary data.</text>
</comment>
<dbReference type="Pfam" id="PF00702">
    <property type="entry name" value="Hydrolase"/>
    <property type="match status" value="2"/>
</dbReference>
<dbReference type="GO" id="GO:0005829">
    <property type="term" value="C:cytosol"/>
    <property type="evidence" value="ECO:0007669"/>
    <property type="project" value="TreeGrafter"/>
</dbReference>
<organism evidence="2 3">
    <name type="scientific">Cellulomonas oligotrophica</name>
    <dbReference type="NCBI Taxonomy" id="931536"/>
    <lineage>
        <taxon>Bacteria</taxon>
        <taxon>Bacillati</taxon>
        <taxon>Actinomycetota</taxon>
        <taxon>Actinomycetes</taxon>
        <taxon>Micrococcales</taxon>
        <taxon>Cellulomonadaceae</taxon>
        <taxon>Cellulomonas</taxon>
    </lineage>
</organism>
<proteinExistence type="predicted"/>